<organism evidence="2 3">
    <name type="scientific">Loxodonta africana</name>
    <name type="common">African elephant</name>
    <dbReference type="NCBI Taxonomy" id="9785"/>
    <lineage>
        <taxon>Eukaryota</taxon>
        <taxon>Metazoa</taxon>
        <taxon>Chordata</taxon>
        <taxon>Craniata</taxon>
        <taxon>Vertebrata</taxon>
        <taxon>Euteleostomi</taxon>
        <taxon>Mammalia</taxon>
        <taxon>Eutheria</taxon>
        <taxon>Afrotheria</taxon>
        <taxon>Proboscidea</taxon>
        <taxon>Elephantidae</taxon>
        <taxon>Loxodonta</taxon>
    </lineage>
</organism>
<dbReference type="HOGENOM" id="CLU_1431020_0_0_1"/>
<evidence type="ECO:0000313" key="2">
    <source>
        <dbReference type="Ensembl" id="ENSLAFP00000023351.1"/>
    </source>
</evidence>
<reference evidence="2 3" key="1">
    <citation type="submission" date="2009-06" db="EMBL/GenBank/DDBJ databases">
        <title>The Genome Sequence of Loxodonta africana (African elephant).</title>
        <authorList>
            <person name="Di Palma F."/>
            <person name="Heiman D."/>
            <person name="Young S."/>
            <person name="Johnson J."/>
            <person name="Lander E.S."/>
            <person name="Lindblad-Toh K."/>
        </authorList>
    </citation>
    <scope>NUCLEOTIDE SEQUENCE [LARGE SCALE GENOMIC DNA]</scope>
    <source>
        <strain evidence="2 3">Isolate ISIS603380</strain>
    </source>
</reference>
<evidence type="ECO:0000256" key="1">
    <source>
        <dbReference type="SAM" id="MobiDB-lite"/>
    </source>
</evidence>
<dbReference type="AlphaFoldDB" id="G3U693"/>
<reference evidence="2" key="2">
    <citation type="submission" date="2025-08" db="UniProtKB">
        <authorList>
            <consortium name="Ensembl"/>
        </authorList>
    </citation>
    <scope>IDENTIFICATION</scope>
    <source>
        <strain evidence="2">Isolate ISIS603380</strain>
    </source>
</reference>
<feature type="region of interest" description="Disordered" evidence="1">
    <location>
        <begin position="145"/>
        <end position="168"/>
    </location>
</feature>
<dbReference type="Ensembl" id="ENSLAFT00000034153.1">
    <property type="protein sequence ID" value="ENSLAFP00000023351.1"/>
    <property type="gene ID" value="ENSLAFG00000027939.1"/>
</dbReference>
<protein>
    <submittedName>
        <fullName evidence="2">Uncharacterized protein</fullName>
    </submittedName>
</protein>
<feature type="region of interest" description="Disordered" evidence="1">
    <location>
        <begin position="33"/>
        <end position="131"/>
    </location>
</feature>
<dbReference type="eggNOG" id="KOG3695">
    <property type="taxonomic scope" value="Eukaryota"/>
</dbReference>
<accession>G3U693</accession>
<dbReference type="InParanoid" id="G3U693"/>
<evidence type="ECO:0000313" key="3">
    <source>
        <dbReference type="Proteomes" id="UP000007646"/>
    </source>
</evidence>
<feature type="compositionally biased region" description="Polar residues" evidence="1">
    <location>
        <begin position="85"/>
        <end position="96"/>
    </location>
</feature>
<name>G3U693_LOXAF</name>
<keyword evidence="3" id="KW-1185">Reference proteome</keyword>
<dbReference type="STRING" id="9785.ENSLAFP00000023351"/>
<proteinExistence type="predicted"/>
<reference evidence="2" key="3">
    <citation type="submission" date="2025-09" db="UniProtKB">
        <authorList>
            <consortium name="Ensembl"/>
        </authorList>
    </citation>
    <scope>IDENTIFICATION</scope>
    <source>
        <strain evidence="2">Isolate ISIS603380</strain>
    </source>
</reference>
<dbReference type="Proteomes" id="UP000007646">
    <property type="component" value="Unassembled WGS sequence"/>
</dbReference>
<sequence>MKKNAILLFKGSYIEESDFQDDVMVYRLCAEKDCDDTRNSQEETGGAPAEAQTEDQSARMNNGPLPSPQPETGSGEEHNSDNMDLFQTVSMKTTQENEPEVVAPESNSELTPPVSETEHSSSLTVANPESEDFIAQCDQIIKELDSGAEGLREQNFPTPEPLLLKQRE</sequence>